<feature type="compositionally biased region" description="Basic and acidic residues" evidence="1">
    <location>
        <begin position="107"/>
        <end position="118"/>
    </location>
</feature>
<dbReference type="WBParaSite" id="nRc.2.0.1.t02254-RA">
    <property type="protein sequence ID" value="nRc.2.0.1.t02254-RA"/>
    <property type="gene ID" value="nRc.2.0.1.g02254"/>
</dbReference>
<protein>
    <submittedName>
        <fullName evidence="3">Uncharacterized protein</fullName>
    </submittedName>
</protein>
<dbReference type="Proteomes" id="UP000887565">
    <property type="component" value="Unplaced"/>
</dbReference>
<feature type="region of interest" description="Disordered" evidence="1">
    <location>
        <begin position="96"/>
        <end position="118"/>
    </location>
</feature>
<dbReference type="AlphaFoldDB" id="A0A915HKQ9"/>
<keyword evidence="2" id="KW-1185">Reference proteome</keyword>
<sequence>MADVRGHGTIDRCCRRMTVTRNAAGFDRSILLYRRSRAGYVLEGEFIIDLDFGRNFLIGRRRDDDVRTMTVDGGVRQGRMTQAVYSQVSDSQLSVSQMSDSQLSDSHVADSKLSKFSI</sequence>
<accession>A0A915HKQ9</accession>
<proteinExistence type="predicted"/>
<name>A0A915HKQ9_ROMCU</name>
<evidence type="ECO:0000313" key="2">
    <source>
        <dbReference type="Proteomes" id="UP000887565"/>
    </source>
</evidence>
<evidence type="ECO:0000313" key="3">
    <source>
        <dbReference type="WBParaSite" id="nRc.2.0.1.t02254-RA"/>
    </source>
</evidence>
<reference evidence="3" key="1">
    <citation type="submission" date="2022-11" db="UniProtKB">
        <authorList>
            <consortium name="WormBaseParasite"/>
        </authorList>
    </citation>
    <scope>IDENTIFICATION</scope>
</reference>
<feature type="compositionally biased region" description="Low complexity" evidence="1">
    <location>
        <begin position="96"/>
        <end position="106"/>
    </location>
</feature>
<evidence type="ECO:0000256" key="1">
    <source>
        <dbReference type="SAM" id="MobiDB-lite"/>
    </source>
</evidence>
<organism evidence="2 3">
    <name type="scientific">Romanomermis culicivorax</name>
    <name type="common">Nematode worm</name>
    <dbReference type="NCBI Taxonomy" id="13658"/>
    <lineage>
        <taxon>Eukaryota</taxon>
        <taxon>Metazoa</taxon>
        <taxon>Ecdysozoa</taxon>
        <taxon>Nematoda</taxon>
        <taxon>Enoplea</taxon>
        <taxon>Dorylaimia</taxon>
        <taxon>Mermithida</taxon>
        <taxon>Mermithoidea</taxon>
        <taxon>Mermithidae</taxon>
        <taxon>Romanomermis</taxon>
    </lineage>
</organism>